<dbReference type="AlphaFoldDB" id="A0A1S1NNC3"/>
<dbReference type="Proteomes" id="UP000179734">
    <property type="component" value="Unassembled WGS sequence"/>
</dbReference>
<dbReference type="EMBL" id="MLQM01000045">
    <property type="protein sequence ID" value="OHV04256.1"/>
    <property type="molecule type" value="Genomic_DNA"/>
</dbReference>
<evidence type="ECO:0000313" key="1">
    <source>
        <dbReference type="EMBL" id="OHV04256.1"/>
    </source>
</evidence>
<organism evidence="1 2">
    <name type="scientific">Mycobacterium talmoniae</name>
    <dbReference type="NCBI Taxonomy" id="1858794"/>
    <lineage>
        <taxon>Bacteria</taxon>
        <taxon>Bacillati</taxon>
        <taxon>Actinomycetota</taxon>
        <taxon>Actinomycetes</taxon>
        <taxon>Mycobacteriales</taxon>
        <taxon>Mycobacteriaceae</taxon>
        <taxon>Mycobacterium</taxon>
    </lineage>
</organism>
<protein>
    <submittedName>
        <fullName evidence="1">Uncharacterized protein</fullName>
    </submittedName>
</protein>
<name>A0A1S1NNC3_9MYCO</name>
<evidence type="ECO:0000313" key="2">
    <source>
        <dbReference type="Proteomes" id="UP000179734"/>
    </source>
</evidence>
<dbReference type="RefSeq" id="WP_071025359.1">
    <property type="nucleotide sequence ID" value="NZ_MLQM01000045.1"/>
</dbReference>
<proteinExistence type="predicted"/>
<keyword evidence="2" id="KW-1185">Reference proteome</keyword>
<reference evidence="1 2" key="1">
    <citation type="submission" date="2016-10" db="EMBL/GenBank/DDBJ databases">
        <title>Genome sequence of Mycobacterium talmonii.</title>
        <authorList>
            <person name="Greninger A.L."/>
            <person name="Elliott B."/>
            <person name="Vasireddy S."/>
            <person name="Vasireddy R."/>
        </authorList>
    </citation>
    <scope>NUCLEOTIDE SEQUENCE [LARGE SCALE GENOMIC DNA]</scope>
    <source>
        <strain evidence="2">NE-TNMC-100812</strain>
    </source>
</reference>
<accession>A0A1S1NNC3</accession>
<comment type="caution">
    <text evidence="1">The sequence shown here is derived from an EMBL/GenBank/DDBJ whole genome shotgun (WGS) entry which is preliminary data.</text>
</comment>
<gene>
    <name evidence="1" type="ORF">BKN37_10755</name>
</gene>
<sequence>MHLSKSRRLVLLGRPDRLDLPDRPETSAHPARWGRLVAPALPALLARSVRLVGPALPARWVRLVDPVALAFPVRPVGLVHQVCLEPLAFQGR</sequence>